<dbReference type="EMBL" id="CM037154">
    <property type="protein sequence ID" value="KAH7860562.1"/>
    <property type="molecule type" value="Genomic_DNA"/>
</dbReference>
<gene>
    <name evidence="1" type="ORF">Vadar_014894</name>
</gene>
<comment type="caution">
    <text evidence="1">The sequence shown here is derived from an EMBL/GenBank/DDBJ whole genome shotgun (WGS) entry which is preliminary data.</text>
</comment>
<dbReference type="Proteomes" id="UP000828048">
    <property type="component" value="Chromosome 4"/>
</dbReference>
<organism evidence="1 2">
    <name type="scientific">Vaccinium darrowii</name>
    <dbReference type="NCBI Taxonomy" id="229202"/>
    <lineage>
        <taxon>Eukaryota</taxon>
        <taxon>Viridiplantae</taxon>
        <taxon>Streptophyta</taxon>
        <taxon>Embryophyta</taxon>
        <taxon>Tracheophyta</taxon>
        <taxon>Spermatophyta</taxon>
        <taxon>Magnoliopsida</taxon>
        <taxon>eudicotyledons</taxon>
        <taxon>Gunneridae</taxon>
        <taxon>Pentapetalae</taxon>
        <taxon>asterids</taxon>
        <taxon>Ericales</taxon>
        <taxon>Ericaceae</taxon>
        <taxon>Vaccinioideae</taxon>
        <taxon>Vaccinieae</taxon>
        <taxon>Vaccinium</taxon>
    </lineage>
</organism>
<reference evidence="1 2" key="1">
    <citation type="journal article" date="2021" name="Hortic Res">
        <title>High-quality reference genome and annotation aids understanding of berry development for evergreen blueberry (Vaccinium darrowii).</title>
        <authorList>
            <person name="Yu J."/>
            <person name="Hulse-Kemp A.M."/>
            <person name="Babiker E."/>
            <person name="Staton M."/>
        </authorList>
    </citation>
    <scope>NUCLEOTIDE SEQUENCE [LARGE SCALE GENOMIC DNA]</scope>
    <source>
        <strain evidence="2">cv. NJ 8807/NJ 8810</strain>
        <tissue evidence="1">Young leaf</tissue>
    </source>
</reference>
<evidence type="ECO:0000313" key="1">
    <source>
        <dbReference type="EMBL" id="KAH7860562.1"/>
    </source>
</evidence>
<keyword evidence="2" id="KW-1185">Reference proteome</keyword>
<sequence length="161" mass="17898">MGSYWSRTCCGTQKVDDGIYSGGGNITSSISHTWRIFTYKELSSATKGFSEDNKLGEGGFGSVYWGKTSDGLQIAVKRLKSMSTKAEMEFAVEVEVLGRLRHKNLLSLRGYCADADQRLIVYDYMPNLSLASHLHGEFAHEVHLDWKRRINIALGSAEGLL</sequence>
<protein>
    <submittedName>
        <fullName evidence="1">Uncharacterized protein</fullName>
    </submittedName>
</protein>
<proteinExistence type="predicted"/>
<evidence type="ECO:0000313" key="2">
    <source>
        <dbReference type="Proteomes" id="UP000828048"/>
    </source>
</evidence>
<name>A0ACB7Z6F2_9ERIC</name>
<accession>A0ACB7Z6F2</accession>